<dbReference type="GO" id="GO:0000166">
    <property type="term" value="F:nucleotide binding"/>
    <property type="evidence" value="ECO:0007669"/>
    <property type="project" value="InterPro"/>
</dbReference>
<evidence type="ECO:0000313" key="15">
    <source>
        <dbReference type="Proteomes" id="UP000168428"/>
    </source>
</evidence>
<dbReference type="OrthoDB" id="165at10239"/>
<dbReference type="Gene3D" id="1.10.132.60">
    <property type="entry name" value="DNA polymerase family B, C-terminal domain"/>
    <property type="match status" value="1"/>
</dbReference>
<dbReference type="FunFam" id="3.30.420.10:FF:000004">
    <property type="entry name" value="DNA polymerase"/>
    <property type="match status" value="1"/>
</dbReference>
<dbReference type="SMART" id="SM00486">
    <property type="entry name" value="POLBc"/>
    <property type="match status" value="1"/>
</dbReference>
<organism evidence="14 15">
    <name type="scientific">Alcelaphine gammaherpesvirus 2</name>
    <dbReference type="NCBI Taxonomy" id="138184"/>
    <lineage>
        <taxon>Viruses</taxon>
        <taxon>Duplodnaviria</taxon>
        <taxon>Heunggongvirae</taxon>
        <taxon>Peploviricota</taxon>
        <taxon>Herviviricetes</taxon>
        <taxon>Herpesvirales</taxon>
        <taxon>Orthoherpesviridae</taxon>
        <taxon>Gammaherpesvirinae</taxon>
        <taxon>Macavirus</taxon>
        <taxon>Macavirus alcelaphinegamma2</taxon>
    </lineage>
</organism>
<dbReference type="InterPro" id="IPR012337">
    <property type="entry name" value="RNaseH-like_sf"/>
</dbReference>
<dbReference type="GeneID" id="19735488"/>
<dbReference type="KEGG" id="vg:19735488"/>
<evidence type="ECO:0000259" key="12">
    <source>
        <dbReference type="Pfam" id="PF00136"/>
    </source>
</evidence>
<keyword evidence="6 11" id="KW-0235">DNA replication</keyword>
<dbReference type="GO" id="GO:0003887">
    <property type="term" value="F:DNA-directed DNA polymerase activity"/>
    <property type="evidence" value="ECO:0007669"/>
    <property type="project" value="UniProtKB-KW"/>
</dbReference>
<dbReference type="SUPFAM" id="SSF56672">
    <property type="entry name" value="DNA/RNA polymerases"/>
    <property type="match status" value="1"/>
</dbReference>
<dbReference type="Gene3D" id="1.10.287.690">
    <property type="entry name" value="Helix hairpin bin"/>
    <property type="match status" value="1"/>
</dbReference>
<keyword evidence="5 11" id="KW-0548">Nucleotidyltransferase</keyword>
<dbReference type="InterPro" id="IPR023211">
    <property type="entry name" value="DNA_pol_palm_dom_sf"/>
</dbReference>
<keyword evidence="4 11" id="KW-0808">Transferase</keyword>
<evidence type="ECO:0000256" key="5">
    <source>
        <dbReference type="ARBA" id="ARBA00022695"/>
    </source>
</evidence>
<dbReference type="Proteomes" id="UP000168428">
    <property type="component" value="Segment"/>
</dbReference>
<evidence type="ECO:0000259" key="13">
    <source>
        <dbReference type="Pfam" id="PF03104"/>
    </source>
</evidence>
<dbReference type="EC" id="2.7.7.7" evidence="11"/>
<dbReference type="RefSeq" id="YP_009044396.1">
    <property type="nucleotide sequence ID" value="NC_024382.1"/>
</dbReference>
<keyword evidence="8" id="KW-1194">Viral DNA replication</keyword>
<gene>
    <name evidence="14" type="ORF">ALHV2gp10</name>
</gene>
<proteinExistence type="inferred from homology"/>
<dbReference type="GO" id="GO:0042025">
    <property type="term" value="C:host cell nucleus"/>
    <property type="evidence" value="ECO:0007669"/>
    <property type="project" value="UniProtKB-SubCell"/>
</dbReference>
<dbReference type="GO" id="GO:0045004">
    <property type="term" value="P:DNA replication proofreading"/>
    <property type="evidence" value="ECO:0007669"/>
    <property type="project" value="TreeGrafter"/>
</dbReference>
<dbReference type="InterPro" id="IPR006134">
    <property type="entry name" value="DNA-dir_DNA_pol_B_multi_dom"/>
</dbReference>
<dbReference type="PANTHER" id="PTHR10322">
    <property type="entry name" value="DNA POLYMERASE CATALYTIC SUBUNIT"/>
    <property type="match status" value="1"/>
</dbReference>
<dbReference type="InterPro" id="IPR050240">
    <property type="entry name" value="DNA_pol_type-B"/>
</dbReference>
<dbReference type="Gene3D" id="3.90.1600.10">
    <property type="entry name" value="Palm domain of DNA polymerase"/>
    <property type="match status" value="1"/>
</dbReference>
<dbReference type="PRINTS" id="PR00106">
    <property type="entry name" value="DNAPOLB"/>
</dbReference>
<dbReference type="Pfam" id="PF03104">
    <property type="entry name" value="DNA_pol_B_exo1"/>
    <property type="match status" value="1"/>
</dbReference>
<dbReference type="GO" id="GO:0003677">
    <property type="term" value="F:DNA binding"/>
    <property type="evidence" value="ECO:0007669"/>
    <property type="project" value="UniProtKB-KW"/>
</dbReference>
<evidence type="ECO:0000256" key="7">
    <source>
        <dbReference type="ARBA" id="ARBA00022932"/>
    </source>
</evidence>
<dbReference type="SUPFAM" id="SSF53098">
    <property type="entry name" value="Ribonuclease H-like"/>
    <property type="match status" value="1"/>
</dbReference>
<dbReference type="GO" id="GO:0006287">
    <property type="term" value="P:base-excision repair, gap-filling"/>
    <property type="evidence" value="ECO:0007669"/>
    <property type="project" value="TreeGrafter"/>
</dbReference>
<evidence type="ECO:0000256" key="9">
    <source>
        <dbReference type="ARBA" id="ARBA00023125"/>
    </source>
</evidence>
<dbReference type="InterPro" id="IPR043502">
    <property type="entry name" value="DNA/RNA_pol_sf"/>
</dbReference>
<dbReference type="GO" id="GO:0008296">
    <property type="term" value="F:3'-5'-DNA exonuclease activity"/>
    <property type="evidence" value="ECO:0007669"/>
    <property type="project" value="TreeGrafter"/>
</dbReference>
<keyword evidence="3" id="KW-1048">Host nucleus</keyword>
<comment type="catalytic activity">
    <reaction evidence="10 11">
        <text>DNA(n) + a 2'-deoxyribonucleoside 5'-triphosphate = DNA(n+1) + diphosphate</text>
        <dbReference type="Rhea" id="RHEA:22508"/>
        <dbReference type="Rhea" id="RHEA-COMP:17339"/>
        <dbReference type="Rhea" id="RHEA-COMP:17340"/>
        <dbReference type="ChEBI" id="CHEBI:33019"/>
        <dbReference type="ChEBI" id="CHEBI:61560"/>
        <dbReference type="ChEBI" id="CHEBI:173112"/>
        <dbReference type="EC" id="2.7.7.7"/>
    </reaction>
</comment>
<comment type="subcellular location">
    <subcellularLocation>
        <location evidence="1">Host nucleus</location>
    </subcellularLocation>
</comment>
<dbReference type="PROSITE" id="PS00116">
    <property type="entry name" value="DNA_POLYMERASE_B"/>
    <property type="match status" value="1"/>
</dbReference>
<dbReference type="InterPro" id="IPR006172">
    <property type="entry name" value="DNA-dir_DNA_pol_B"/>
</dbReference>
<accession>A0A068AAK0</accession>
<evidence type="ECO:0000256" key="10">
    <source>
        <dbReference type="ARBA" id="ARBA00049244"/>
    </source>
</evidence>
<dbReference type="PANTHER" id="PTHR10322:SF23">
    <property type="entry name" value="DNA POLYMERASE DELTA CATALYTIC SUBUNIT"/>
    <property type="match status" value="1"/>
</dbReference>
<feature type="domain" description="DNA-directed DNA polymerase family B exonuclease" evidence="13">
    <location>
        <begin position="219"/>
        <end position="450"/>
    </location>
</feature>
<dbReference type="EMBL" id="KF274499">
    <property type="protein sequence ID" value="AIA62050.1"/>
    <property type="molecule type" value="Genomic_DNA"/>
</dbReference>
<keyword evidence="7 11" id="KW-0239">DNA-directed DNA polymerase</keyword>
<keyword evidence="9 11" id="KW-0238">DNA-binding</keyword>
<evidence type="ECO:0000256" key="2">
    <source>
        <dbReference type="ARBA" id="ARBA00005755"/>
    </source>
</evidence>
<sequence length="999" mass="113208">MLSFWNPYLRGFKQPTQITKSKAKTATTYHRLIPKCFKKDEPANGGIFSIETAVPPTAFHLNRELLVLPEDKSSLWEREARVDGAGVQELLFHLYDIVEVVYASDKCDSIPIHLQADIVPSGIVLKLYGRTESNRSVCVNVFGQKVYFYVYNDSYANLQRDVHHILQETGHRSIGVHICPAQKKFLSGYSTSSHEVYQITLGSSSAMRSLASGLEQIGYRVFEANVDASTRFIVDHKFSTFGWYTCTNITTRPLVHQDAHTHLEYDCTVNSIHYHAERLDWPQYNILSFDIECLGECGFPSAERAEDMIIQISCVIWTVGGDGRQECILLSVGTCDPIENVQVYEFPSEMDLLYGFFTLLRDYGIEMITGYNICNFDFPYILNRAQNVYNIKPEDFSKTKTNSLFYVYTPQEGNFMRSHSKVKMSGVVVIDMYHVCRDKLSLSNYKLNTVAKECLGEKKNDVSYKDIPILFKGSSKDRAKLGMYCVQDAVLVIDLLKHFMTHIEITEIAKIANIPTRRVLSDGQQIRVFTCLLAAAQERDYILPMPVTGSTEGYQGATVINPISGFYNTPVLVVDFASLYPSIIQAHNLCYSTLIRQQDLPKFTNLTPNDYETFIISSGPVHFVKKHKTESLLASLLKTWLAKRKSIKKELEQCQDAKMKTILDKQQLAIKVTCNSVYGFTGVASGMLPCLMIAETVTLQGRTMLEKTKQFVENVNAGYLQQICDFEVQCLPQHSNPRFKVVYGDTDSLFINCEGFDIDTVTKFGDALASHTSSMLFTNPIKLESEKVFKCLLLLTKKRYVGILSNNKILMKGVDLVRKTACVYVQEVTRSVLELVLRDDEVKAAAQTLSRSPVANCFKTEPLLGFLKIIDILNQSYSDLKHNKVPVFNLTYSTELSKPFSEYKTTNLPHLAVYKKLAMRNEELPQIHDRISYVFIKSNGHLVSDMAEDPSYAEQHKIPIASDWYFDKVIHGVANILQCVFNNNTGATVEVLYNFVRKS</sequence>
<dbReference type="InterPro" id="IPR017964">
    <property type="entry name" value="DNA-dir_DNA_pol_B_CS"/>
</dbReference>
<evidence type="ECO:0000256" key="3">
    <source>
        <dbReference type="ARBA" id="ARBA00022562"/>
    </source>
</evidence>
<evidence type="ECO:0000256" key="1">
    <source>
        <dbReference type="ARBA" id="ARBA00004147"/>
    </source>
</evidence>
<dbReference type="Pfam" id="PF00136">
    <property type="entry name" value="DNA_pol_B"/>
    <property type="match status" value="1"/>
</dbReference>
<evidence type="ECO:0000256" key="8">
    <source>
        <dbReference type="ARBA" id="ARBA00023109"/>
    </source>
</evidence>
<dbReference type="InterPro" id="IPR036397">
    <property type="entry name" value="RNaseH_sf"/>
</dbReference>
<reference evidence="14 15" key="1">
    <citation type="journal article" date="2014" name="Vet. Microbiol.">
        <title>Malignant catarrhal fever in American bison (Bison bison) experimentally infected with alcelaphine herpesvirus 2.</title>
        <authorList>
            <person name="Taus N.S."/>
            <person name="O'Toole D."/>
            <person name="Herndon D.R."/>
            <person name="Cunha C.W."/>
            <person name="Warg J.V."/>
            <person name="Seal B.S."/>
            <person name="Brooking A."/>
            <person name="Li H."/>
        </authorList>
    </citation>
    <scope>NUCLEOTIDE SEQUENCE [LARGE SCALE GENOMIC DNA]</scope>
    <source>
        <strain evidence="14">Topi-AlHV-2</strain>
    </source>
</reference>
<keyword evidence="15" id="KW-1185">Reference proteome</keyword>
<dbReference type="Gene3D" id="3.30.420.10">
    <property type="entry name" value="Ribonuclease H-like superfamily/Ribonuclease H"/>
    <property type="match status" value="1"/>
</dbReference>
<name>A0A068AAK0_9GAMA</name>
<evidence type="ECO:0000256" key="6">
    <source>
        <dbReference type="ARBA" id="ARBA00022705"/>
    </source>
</evidence>
<dbReference type="GO" id="GO:0039686">
    <property type="term" value="P:bidirectional double-stranded viral DNA replication"/>
    <property type="evidence" value="ECO:0007669"/>
    <property type="project" value="UniProtKB-ARBA"/>
</dbReference>
<comment type="similarity">
    <text evidence="2 11">Belongs to the DNA polymerase type-B family.</text>
</comment>
<feature type="domain" description="DNA-directed DNA polymerase family B multifunctional" evidence="12">
    <location>
        <begin position="514"/>
        <end position="980"/>
    </location>
</feature>
<evidence type="ECO:0000313" key="14">
    <source>
        <dbReference type="EMBL" id="AIA62050.1"/>
    </source>
</evidence>
<dbReference type="InterPro" id="IPR042087">
    <property type="entry name" value="DNA_pol_B_thumb"/>
</dbReference>
<dbReference type="GO" id="GO:0006297">
    <property type="term" value="P:nucleotide-excision repair, DNA gap filling"/>
    <property type="evidence" value="ECO:0007669"/>
    <property type="project" value="TreeGrafter"/>
</dbReference>
<dbReference type="InterPro" id="IPR006133">
    <property type="entry name" value="DNA-dir_DNA_pol_B_exonuc"/>
</dbReference>
<evidence type="ECO:0000256" key="4">
    <source>
        <dbReference type="ARBA" id="ARBA00022679"/>
    </source>
</evidence>
<evidence type="ECO:0000256" key="11">
    <source>
        <dbReference type="RuleBase" id="RU000442"/>
    </source>
</evidence>
<dbReference type="Gene3D" id="3.30.342.10">
    <property type="entry name" value="DNA Polymerase, chain B, domain 1"/>
    <property type="match status" value="1"/>
</dbReference>
<protein>
    <recommendedName>
        <fullName evidence="11">DNA polymerase</fullName>
        <ecNumber evidence="11">2.7.7.7</ecNumber>
    </recommendedName>
</protein>